<dbReference type="OrthoDB" id="9770347at2"/>
<feature type="transmembrane region" description="Helical" evidence="8">
    <location>
        <begin position="250"/>
        <end position="276"/>
    </location>
</feature>
<evidence type="ECO:0000256" key="5">
    <source>
        <dbReference type="ARBA" id="ARBA00022989"/>
    </source>
</evidence>
<keyword evidence="12" id="KW-1185">Reference proteome</keyword>
<comment type="subcellular location">
    <subcellularLocation>
        <location evidence="1">Cell membrane</location>
        <topology evidence="1">Multi-pass membrane protein</topology>
    </subcellularLocation>
</comment>
<dbReference type="AlphaFoldDB" id="A0A1I2T8N0"/>
<dbReference type="Pfam" id="PF13440">
    <property type="entry name" value="Polysacc_synt_3"/>
    <property type="match status" value="1"/>
</dbReference>
<feature type="transmembrane region" description="Helical" evidence="8">
    <location>
        <begin position="115"/>
        <end position="138"/>
    </location>
</feature>
<feature type="transmembrane region" description="Helical" evidence="8">
    <location>
        <begin position="413"/>
        <end position="434"/>
    </location>
</feature>
<keyword evidence="5 8" id="KW-1133">Transmembrane helix</keyword>
<dbReference type="Proteomes" id="UP000533017">
    <property type="component" value="Unassembled WGS sequence"/>
</dbReference>
<dbReference type="Proteomes" id="UP000199052">
    <property type="component" value="Unassembled WGS sequence"/>
</dbReference>
<dbReference type="GO" id="GO:0005886">
    <property type="term" value="C:plasma membrane"/>
    <property type="evidence" value="ECO:0007669"/>
    <property type="project" value="UniProtKB-SubCell"/>
</dbReference>
<evidence type="ECO:0000256" key="8">
    <source>
        <dbReference type="SAM" id="Phobius"/>
    </source>
</evidence>
<feature type="transmembrane region" description="Helical" evidence="8">
    <location>
        <begin position="361"/>
        <end position="381"/>
    </location>
</feature>
<keyword evidence="6 8" id="KW-0472">Membrane</keyword>
<dbReference type="RefSeq" id="WP_092883608.1">
    <property type="nucleotide sequence ID" value="NZ_FOOI01000007.1"/>
</dbReference>
<dbReference type="STRING" id="504797.SAMN05421678_10785"/>
<evidence type="ECO:0000313" key="9">
    <source>
        <dbReference type="EMBL" id="NYH82978.1"/>
    </source>
</evidence>
<sequence length="542" mass="57107">MTADRTRSPARGSGPSNADRPADDLGTDEMADRPLPASLSLHAASGVLWTITQKFGVRVTSLVTLVILARQVGVEDFGVVAAAAVYLNSLYVIADLGFVSYIVQAERLDRRLLSTAVWFSAGAGTALAGLTMLAAPFLGQALGVPHFGPVLQGLAPAIVFTALAGTPMALLRRRLAFRSLAVPQVVAALSAQVVAVVLALTGAGVWALVAQYVINAVVTCLGVWLLAGWRPSLQFSPATAYTMARFGIRVIGGDLVGVLRGWIENVIIISVVGVAGVGYRSIALRLISLVTDTAASTMVSVSSTIFAQIKNERRRLAGAYLRACGVTLTVGVPVLSLLVVVSPVLVPLLYGPRWEASVAQAQVYALATVFVVHATLSRGLFLGIGRPGVWLLYGIAIDALTAVGTAISAPYGLTAIAVTYLGVVMVAAVVRLVLIARTLGLPARVQAFQMASQLGVAFGAAAPVWALVHWLDGRIPAILVLVIACLVMGTTVLVLFRFADPMALREIWAPMPRGIRRLVPAWVRRLGTSGRRRSGGPAYWWT</sequence>
<evidence type="ECO:0000256" key="1">
    <source>
        <dbReference type="ARBA" id="ARBA00004651"/>
    </source>
</evidence>
<feature type="transmembrane region" description="Helical" evidence="8">
    <location>
        <begin position="477"/>
        <end position="496"/>
    </location>
</feature>
<keyword evidence="3" id="KW-1003">Cell membrane</keyword>
<feature type="transmembrane region" description="Helical" evidence="8">
    <location>
        <begin position="150"/>
        <end position="170"/>
    </location>
</feature>
<evidence type="ECO:0000313" key="10">
    <source>
        <dbReference type="EMBL" id="SFG61394.1"/>
    </source>
</evidence>
<feature type="transmembrane region" description="Helical" evidence="8">
    <location>
        <begin position="79"/>
        <end position="103"/>
    </location>
</feature>
<feature type="transmembrane region" description="Helical" evidence="8">
    <location>
        <begin position="182"/>
        <end position="206"/>
    </location>
</feature>
<comment type="similarity">
    <text evidence="2">Belongs to the polysaccharide synthase family.</text>
</comment>
<evidence type="ECO:0000256" key="2">
    <source>
        <dbReference type="ARBA" id="ARBA00007430"/>
    </source>
</evidence>
<organism evidence="10 11">
    <name type="scientific">Actinopolymorpha cephalotaxi</name>
    <dbReference type="NCBI Taxonomy" id="504797"/>
    <lineage>
        <taxon>Bacteria</taxon>
        <taxon>Bacillati</taxon>
        <taxon>Actinomycetota</taxon>
        <taxon>Actinomycetes</taxon>
        <taxon>Propionibacteriales</taxon>
        <taxon>Actinopolymorphaceae</taxon>
        <taxon>Actinopolymorpha</taxon>
    </lineage>
</organism>
<gene>
    <name evidence="9" type="ORF">FHR37_001829</name>
    <name evidence="10" type="ORF">SAMN05421678_10785</name>
</gene>
<name>A0A1I2T8N0_9ACTN</name>
<reference evidence="10 11" key="1">
    <citation type="submission" date="2016-10" db="EMBL/GenBank/DDBJ databases">
        <authorList>
            <person name="de Groot N.N."/>
        </authorList>
    </citation>
    <scope>NUCLEOTIDE SEQUENCE [LARGE SCALE GENOMIC DNA]</scope>
    <source>
        <strain evidence="10 11">CPCC 202808</strain>
    </source>
</reference>
<protein>
    <submittedName>
        <fullName evidence="10">Membrane protein involved in the export of O-antigen and teichoic acid</fullName>
    </submittedName>
    <submittedName>
        <fullName evidence="9">O-antigen/teichoic acid export membrane protein</fullName>
    </submittedName>
</protein>
<dbReference type="EMBL" id="FOOI01000007">
    <property type="protein sequence ID" value="SFG61394.1"/>
    <property type="molecule type" value="Genomic_DNA"/>
</dbReference>
<feature type="transmembrane region" description="Helical" evidence="8">
    <location>
        <begin position="454"/>
        <end position="471"/>
    </location>
</feature>
<dbReference type="InterPro" id="IPR050833">
    <property type="entry name" value="Poly_Biosynth_Transport"/>
</dbReference>
<evidence type="ECO:0000313" key="11">
    <source>
        <dbReference type="Proteomes" id="UP000199052"/>
    </source>
</evidence>
<dbReference type="PANTHER" id="PTHR30250">
    <property type="entry name" value="PST FAMILY PREDICTED COLANIC ACID TRANSPORTER"/>
    <property type="match status" value="1"/>
</dbReference>
<proteinExistence type="inferred from homology"/>
<feature type="transmembrane region" description="Helical" evidence="8">
    <location>
        <begin position="55"/>
        <end position="73"/>
    </location>
</feature>
<reference evidence="9 12" key="2">
    <citation type="submission" date="2020-07" db="EMBL/GenBank/DDBJ databases">
        <title>Sequencing the genomes of 1000 actinobacteria strains.</title>
        <authorList>
            <person name="Klenk H.-P."/>
        </authorList>
    </citation>
    <scope>NUCLEOTIDE SEQUENCE [LARGE SCALE GENOMIC DNA]</scope>
    <source>
        <strain evidence="9 12">DSM 45117</strain>
    </source>
</reference>
<feature type="region of interest" description="Disordered" evidence="7">
    <location>
        <begin position="1"/>
        <end position="29"/>
    </location>
</feature>
<dbReference type="PANTHER" id="PTHR30250:SF10">
    <property type="entry name" value="LIPOPOLYSACCHARIDE BIOSYNTHESIS PROTEIN WZXC"/>
    <property type="match status" value="1"/>
</dbReference>
<keyword evidence="4 8" id="KW-0812">Transmembrane</keyword>
<feature type="transmembrane region" description="Helical" evidence="8">
    <location>
        <begin position="319"/>
        <end position="341"/>
    </location>
</feature>
<evidence type="ECO:0000256" key="7">
    <source>
        <dbReference type="SAM" id="MobiDB-lite"/>
    </source>
</evidence>
<dbReference type="CDD" id="cd13127">
    <property type="entry name" value="MATE_tuaB_like"/>
    <property type="match status" value="1"/>
</dbReference>
<evidence type="ECO:0000256" key="6">
    <source>
        <dbReference type="ARBA" id="ARBA00023136"/>
    </source>
</evidence>
<feature type="transmembrane region" description="Helical" evidence="8">
    <location>
        <begin position="388"/>
        <end position="407"/>
    </location>
</feature>
<evidence type="ECO:0000313" key="12">
    <source>
        <dbReference type="Proteomes" id="UP000533017"/>
    </source>
</evidence>
<evidence type="ECO:0000256" key="4">
    <source>
        <dbReference type="ARBA" id="ARBA00022692"/>
    </source>
</evidence>
<feature type="transmembrane region" description="Helical" evidence="8">
    <location>
        <begin position="212"/>
        <end position="229"/>
    </location>
</feature>
<dbReference type="EMBL" id="JACBZA010000001">
    <property type="protein sequence ID" value="NYH82978.1"/>
    <property type="molecule type" value="Genomic_DNA"/>
</dbReference>
<accession>A0A1I2T8N0</accession>
<evidence type="ECO:0000256" key="3">
    <source>
        <dbReference type="ARBA" id="ARBA00022475"/>
    </source>
</evidence>